<sequence length="73" mass="8143">MAKPSDELIQLYRAAVEAETKATAEPYTEEGWAPWREAAETFQRAVTEEAGGEDRAKLEMAVKKIVLHPEPAE</sequence>
<organism evidence="1 2">
    <name type="scientific">Streptomyces poriferorum</name>
    <dbReference type="NCBI Taxonomy" id="2798799"/>
    <lineage>
        <taxon>Bacteria</taxon>
        <taxon>Bacillati</taxon>
        <taxon>Actinomycetota</taxon>
        <taxon>Actinomycetes</taxon>
        <taxon>Kitasatosporales</taxon>
        <taxon>Streptomycetaceae</taxon>
        <taxon>Streptomyces</taxon>
    </lineage>
</organism>
<keyword evidence="2" id="KW-1185">Reference proteome</keyword>
<dbReference type="RefSeq" id="WP_306069227.1">
    <property type="nucleotide sequence ID" value="NZ_CP120988.1"/>
</dbReference>
<gene>
    <name evidence="1" type="ORF">P8A19_35940</name>
</gene>
<evidence type="ECO:0000313" key="2">
    <source>
        <dbReference type="Proteomes" id="UP001235744"/>
    </source>
</evidence>
<proteinExistence type="predicted"/>
<evidence type="ECO:0000313" key="1">
    <source>
        <dbReference type="EMBL" id="WLQ60491.1"/>
    </source>
</evidence>
<accession>A0ABY9J1E1</accession>
<dbReference type="Proteomes" id="UP001235744">
    <property type="component" value="Chromosome"/>
</dbReference>
<name>A0ABY9J1E1_9ACTN</name>
<protein>
    <submittedName>
        <fullName evidence="1">Uncharacterized protein</fullName>
    </submittedName>
</protein>
<dbReference type="EMBL" id="CP120988">
    <property type="protein sequence ID" value="WLQ60491.1"/>
    <property type="molecule type" value="Genomic_DNA"/>
</dbReference>
<reference evidence="1 2" key="1">
    <citation type="submission" date="2023-03" db="EMBL/GenBank/DDBJ databases">
        <title>Isolation and description of six Streptomyces strains from soil environments, able to metabolize different microbial glucans.</title>
        <authorList>
            <person name="Widen T."/>
            <person name="Larsbrink J."/>
        </authorList>
    </citation>
    <scope>NUCLEOTIDE SEQUENCE [LARGE SCALE GENOMIC DNA]</scope>
    <source>
        <strain evidence="1 2">Alt2</strain>
    </source>
</reference>